<protein>
    <submittedName>
        <fullName evidence="2">Uncharacterized protein</fullName>
    </submittedName>
</protein>
<dbReference type="EMBL" id="LGRX02030769">
    <property type="protein sequence ID" value="KAK3245329.1"/>
    <property type="molecule type" value="Genomic_DNA"/>
</dbReference>
<proteinExistence type="predicted"/>
<dbReference type="Proteomes" id="UP001190700">
    <property type="component" value="Unassembled WGS sequence"/>
</dbReference>
<accession>A0AAE0C069</accession>
<comment type="caution">
    <text evidence="2">The sequence shown here is derived from an EMBL/GenBank/DDBJ whole genome shotgun (WGS) entry which is preliminary data.</text>
</comment>
<evidence type="ECO:0000313" key="2">
    <source>
        <dbReference type="EMBL" id="KAK3245329.1"/>
    </source>
</evidence>
<keyword evidence="3" id="KW-1185">Reference proteome</keyword>
<feature type="region of interest" description="Disordered" evidence="1">
    <location>
        <begin position="369"/>
        <end position="446"/>
    </location>
</feature>
<feature type="region of interest" description="Disordered" evidence="1">
    <location>
        <begin position="311"/>
        <end position="354"/>
    </location>
</feature>
<evidence type="ECO:0000313" key="3">
    <source>
        <dbReference type="Proteomes" id="UP001190700"/>
    </source>
</evidence>
<feature type="compositionally biased region" description="Basic and acidic residues" evidence="1">
    <location>
        <begin position="390"/>
        <end position="411"/>
    </location>
</feature>
<name>A0AAE0C069_9CHLO</name>
<dbReference type="AlphaFoldDB" id="A0AAE0C069"/>
<sequence length="446" mass="50292">MEAEWHLDDLMFEMGHAEFLKQEAEEKAVQDKMSSFAQEEGTHPTLVIDSSDDRVYVTPYLLGVKSTEELGPKDRRTAEQEALAAAERAEVQKFWATRGVTRIEVKHTRTIQQKLRSKKYSSIILLVELGAKRTERFCELLQNDILGFVKEGGLFALRGSGMLTFPAGSSHPTHRGLPMLKTLFYPEIEHWTDGPDEIAFRVHRSNLENVRRLFPECCKSDVVDSEPAFRARGAVLGMVPDEECYFRSCEDLHEGCIVAVKEIGKGMLGYFGHYCVAEKSRGDLVRQFLKNGAKSREEFTASARSWWDVAAEAQSDAESQQETQSDAEDFNRPGYTIEEYYGDGGTSSDEGDLDFEGQYNWIAEEADIERERTLQRGPGTREREDEDVDRDEHPSERALEGATEEAAKDVGLDQTWDAVDKGRKRARDASVPEAQADAAIEGGYDY</sequence>
<feature type="compositionally biased region" description="Low complexity" evidence="1">
    <location>
        <begin position="311"/>
        <end position="324"/>
    </location>
</feature>
<gene>
    <name evidence="2" type="ORF">CYMTET_45102</name>
</gene>
<evidence type="ECO:0000256" key="1">
    <source>
        <dbReference type="SAM" id="MobiDB-lite"/>
    </source>
</evidence>
<organism evidence="2 3">
    <name type="scientific">Cymbomonas tetramitiformis</name>
    <dbReference type="NCBI Taxonomy" id="36881"/>
    <lineage>
        <taxon>Eukaryota</taxon>
        <taxon>Viridiplantae</taxon>
        <taxon>Chlorophyta</taxon>
        <taxon>Pyramimonadophyceae</taxon>
        <taxon>Pyramimonadales</taxon>
        <taxon>Pyramimonadaceae</taxon>
        <taxon>Cymbomonas</taxon>
    </lineage>
</organism>
<feature type="compositionally biased region" description="Basic and acidic residues" evidence="1">
    <location>
        <begin position="369"/>
        <end position="383"/>
    </location>
</feature>
<reference evidence="2 3" key="1">
    <citation type="journal article" date="2015" name="Genome Biol. Evol.">
        <title>Comparative Genomics of a Bacterivorous Green Alga Reveals Evolutionary Causalities and Consequences of Phago-Mixotrophic Mode of Nutrition.</title>
        <authorList>
            <person name="Burns J.A."/>
            <person name="Paasch A."/>
            <person name="Narechania A."/>
            <person name="Kim E."/>
        </authorList>
    </citation>
    <scope>NUCLEOTIDE SEQUENCE [LARGE SCALE GENOMIC DNA]</scope>
    <source>
        <strain evidence="2 3">PLY_AMNH</strain>
    </source>
</reference>